<accession>A0A1B6VIA5</accession>
<dbReference type="OrthoDB" id="9784339at2"/>
<dbReference type="SMART" id="SM00226">
    <property type="entry name" value="LMWPc"/>
    <property type="match status" value="1"/>
</dbReference>
<dbReference type="InterPro" id="IPR036196">
    <property type="entry name" value="Ptyr_pPase_sf"/>
</dbReference>
<dbReference type="Gene3D" id="3.40.50.2300">
    <property type="match status" value="1"/>
</dbReference>
<dbReference type="SUPFAM" id="SSF52788">
    <property type="entry name" value="Phosphotyrosine protein phosphatases I"/>
    <property type="match status" value="1"/>
</dbReference>
<dbReference type="Pfam" id="PF01451">
    <property type="entry name" value="LMWPc"/>
    <property type="match status" value="1"/>
</dbReference>
<organism evidence="7 8">
    <name type="scientific">Gluconobacter cerinus</name>
    <dbReference type="NCBI Taxonomy" id="38307"/>
    <lineage>
        <taxon>Bacteria</taxon>
        <taxon>Pseudomonadati</taxon>
        <taxon>Pseudomonadota</taxon>
        <taxon>Alphaproteobacteria</taxon>
        <taxon>Acetobacterales</taxon>
        <taxon>Acetobacteraceae</taxon>
        <taxon>Gluconobacter</taxon>
    </lineage>
</organism>
<comment type="caution">
    <text evidence="7">The sequence shown here is derived from an EMBL/GenBank/DDBJ whole genome shotgun (WGS) entry which is preliminary data.</text>
</comment>
<evidence type="ECO:0000313" key="7">
    <source>
        <dbReference type="EMBL" id="OAJ66778.1"/>
    </source>
</evidence>
<dbReference type="Proteomes" id="UP000077786">
    <property type="component" value="Unassembled WGS sequence"/>
</dbReference>
<evidence type="ECO:0000256" key="5">
    <source>
        <dbReference type="PIRSR" id="PIRSR617867-1"/>
    </source>
</evidence>
<dbReference type="AlphaFoldDB" id="A0A1B6VIA5"/>
<feature type="active site" evidence="5">
    <location>
        <position position="19"/>
    </location>
</feature>
<reference evidence="7 8" key="1">
    <citation type="submission" date="2016-03" db="EMBL/GenBank/DDBJ databases">
        <title>Draft genome sequence of Gluconobacter cerinus strain CECT 9110.</title>
        <authorList>
            <person name="Sainz F."/>
            <person name="Mas A."/>
            <person name="Torija M.J."/>
        </authorList>
    </citation>
    <scope>NUCLEOTIDE SEQUENCE [LARGE SCALE GENOMIC DNA]</scope>
    <source>
        <strain evidence="7 8">CECT 9110</strain>
    </source>
</reference>
<dbReference type="CDD" id="cd16343">
    <property type="entry name" value="LMWPTP"/>
    <property type="match status" value="1"/>
</dbReference>
<dbReference type="PRINTS" id="PR00719">
    <property type="entry name" value="LMWPTPASE"/>
</dbReference>
<evidence type="ECO:0000259" key="6">
    <source>
        <dbReference type="SMART" id="SM00226"/>
    </source>
</evidence>
<dbReference type="PANTHER" id="PTHR11717">
    <property type="entry name" value="LOW MOLECULAR WEIGHT PROTEIN TYROSINE PHOSPHATASE"/>
    <property type="match status" value="1"/>
</dbReference>
<sequence length="163" mass="18540">MVNRRLSSFLFVCTGNICRSPLAELAMRREAEKRELDLDIDSAAIGRWHLGYPPDPRACQVASQHGLDASALRSRLICEDDFYRFDHIIALDHSHLTHLQNMQPSDSRARLSLMLDHIPGREGEDVDDPYYGPESGFTITWNDVEHACRALADKELDTLPSRH</sequence>
<feature type="active site" description="Proton donor" evidence="5">
    <location>
        <position position="128"/>
    </location>
</feature>
<evidence type="ECO:0000256" key="1">
    <source>
        <dbReference type="ARBA" id="ARBA00011063"/>
    </source>
</evidence>
<dbReference type="EMBL" id="LUTU01000013">
    <property type="protein sequence ID" value="OAJ66778.1"/>
    <property type="molecule type" value="Genomic_DNA"/>
</dbReference>
<gene>
    <name evidence="7" type="ORF">A0123_02512</name>
</gene>
<dbReference type="GO" id="GO:0004725">
    <property type="term" value="F:protein tyrosine phosphatase activity"/>
    <property type="evidence" value="ECO:0007669"/>
    <property type="project" value="UniProtKB-EC"/>
</dbReference>
<protein>
    <recommendedName>
        <fullName evidence="2">protein-tyrosine-phosphatase</fullName>
        <ecNumber evidence="2">3.1.3.48</ecNumber>
    </recommendedName>
</protein>
<dbReference type="PATRIC" id="fig|38307.3.peg.2620"/>
<name>A0A1B6VIA5_9PROT</name>
<dbReference type="PANTHER" id="PTHR11717:SF7">
    <property type="entry name" value="LOW MOLECULAR WEIGHT PHOSPHOTYROSINE PROTEIN PHOSPHATASE"/>
    <property type="match status" value="1"/>
</dbReference>
<dbReference type="RefSeq" id="WP_064275147.1">
    <property type="nucleotide sequence ID" value="NZ_LUTU01000013.1"/>
</dbReference>
<dbReference type="InterPro" id="IPR017867">
    <property type="entry name" value="Tyr_phospatase_low_mol_wt"/>
</dbReference>
<keyword evidence="4" id="KW-0904">Protein phosphatase</keyword>
<evidence type="ECO:0000313" key="8">
    <source>
        <dbReference type="Proteomes" id="UP000077786"/>
    </source>
</evidence>
<dbReference type="InterPro" id="IPR023485">
    <property type="entry name" value="Ptyr_pPase"/>
</dbReference>
<dbReference type="EC" id="3.1.3.48" evidence="2"/>
<feature type="domain" description="Phosphotyrosine protein phosphatase I" evidence="6">
    <location>
        <begin position="7"/>
        <end position="154"/>
    </location>
</feature>
<evidence type="ECO:0000256" key="4">
    <source>
        <dbReference type="ARBA" id="ARBA00022912"/>
    </source>
</evidence>
<comment type="similarity">
    <text evidence="1">Belongs to the low molecular weight phosphotyrosine protein phosphatase family.</text>
</comment>
<dbReference type="InterPro" id="IPR050438">
    <property type="entry name" value="LMW_PTPase"/>
</dbReference>
<evidence type="ECO:0000256" key="2">
    <source>
        <dbReference type="ARBA" id="ARBA00013064"/>
    </source>
</evidence>
<feature type="active site" description="Nucleophile" evidence="5">
    <location>
        <position position="13"/>
    </location>
</feature>
<keyword evidence="3" id="KW-0378">Hydrolase</keyword>
<proteinExistence type="inferred from homology"/>
<evidence type="ECO:0000256" key="3">
    <source>
        <dbReference type="ARBA" id="ARBA00022801"/>
    </source>
</evidence>